<dbReference type="EMBL" id="DS027056">
    <property type="protein sequence ID" value="EAW09775.1"/>
    <property type="molecule type" value="Genomic_DNA"/>
</dbReference>
<dbReference type="STRING" id="344612.A1CKV1"/>
<dbReference type="GeneID" id="4703499"/>
<sequence>MSSSNFYAAEPAPPVLAHTLLPEPIPPCRRSEAQDTGDWNLRKDIESAFDDSSIFRYGTVIGFSRLNNKIHDDGNELIAQLTAPKLPRYLLTHHLLKPPSPSLSTPRAFIIHPATFSPFSPQALLASLLPSLPRNKAIALLDHVQLLPVFDFAAALQAISSVAAALHVSRPKEHEQQDQEGEANATLNPQRTLLLVAGLDTLTEGVIRASNPVRGAAALTAALRTLTHLARAHAGWVSVMLVNTSGLGSGSGPGLSGGLGGAVPVQGVGVGGGVYSAFHAETALLSTLLMRTLDQGVDTHLLLSTVRMEYVVEVVKDRAGDGVGRWCVWEKM</sequence>
<dbReference type="Proteomes" id="UP000006701">
    <property type="component" value="Unassembled WGS sequence"/>
</dbReference>
<name>A1CKV1_ASPCL</name>
<keyword evidence="2" id="KW-1185">Reference proteome</keyword>
<evidence type="ECO:0000313" key="2">
    <source>
        <dbReference type="Proteomes" id="UP000006701"/>
    </source>
</evidence>
<evidence type="ECO:0000313" key="1">
    <source>
        <dbReference type="EMBL" id="EAW09775.1"/>
    </source>
</evidence>
<dbReference type="OMA" id="FPRAFVI"/>
<accession>A1CKV1</accession>
<dbReference type="RefSeq" id="XP_001271201.1">
    <property type="nucleotide sequence ID" value="XM_001271200.1"/>
</dbReference>
<dbReference type="HOGENOM" id="CLU_046552_1_0_1"/>
<dbReference type="AlphaFoldDB" id="A1CKV1"/>
<protein>
    <submittedName>
        <fullName evidence="1">Uncharacterized protein</fullName>
    </submittedName>
</protein>
<dbReference type="eggNOG" id="ENOG502STPP">
    <property type="taxonomic scope" value="Eukaryota"/>
</dbReference>
<reference evidence="1 2" key="1">
    <citation type="journal article" date="2008" name="PLoS Genet.">
        <title>Genomic islands in the pathogenic filamentous fungus Aspergillus fumigatus.</title>
        <authorList>
            <person name="Fedorova N.D."/>
            <person name="Khaldi N."/>
            <person name="Joardar V.S."/>
            <person name="Maiti R."/>
            <person name="Amedeo P."/>
            <person name="Anderson M.J."/>
            <person name="Crabtree J."/>
            <person name="Silva J.C."/>
            <person name="Badger J.H."/>
            <person name="Albarraq A."/>
            <person name="Angiuoli S."/>
            <person name="Bussey H."/>
            <person name="Bowyer P."/>
            <person name="Cotty P.J."/>
            <person name="Dyer P.S."/>
            <person name="Egan A."/>
            <person name="Galens K."/>
            <person name="Fraser-Liggett C.M."/>
            <person name="Haas B.J."/>
            <person name="Inman J.M."/>
            <person name="Kent R."/>
            <person name="Lemieux S."/>
            <person name="Malavazi I."/>
            <person name="Orvis J."/>
            <person name="Roemer T."/>
            <person name="Ronning C.M."/>
            <person name="Sundaram J.P."/>
            <person name="Sutton G."/>
            <person name="Turner G."/>
            <person name="Venter J.C."/>
            <person name="White O.R."/>
            <person name="Whitty B.R."/>
            <person name="Youngman P."/>
            <person name="Wolfe K.H."/>
            <person name="Goldman G.H."/>
            <person name="Wortman J.R."/>
            <person name="Jiang B."/>
            <person name="Denning D.W."/>
            <person name="Nierman W.C."/>
        </authorList>
    </citation>
    <scope>NUCLEOTIDE SEQUENCE [LARGE SCALE GENOMIC DNA]</scope>
    <source>
        <strain evidence="2">ATCC 1007 / CBS 513.65 / DSM 816 / NCTC 3887 / NRRL 1</strain>
    </source>
</reference>
<dbReference type="KEGG" id="act:ACLA_039910"/>
<dbReference type="VEuPathDB" id="FungiDB:ACLA_039910"/>
<proteinExistence type="predicted"/>
<gene>
    <name evidence="1" type="ORF">ACLA_039910</name>
</gene>
<dbReference type="OrthoDB" id="4344093at2759"/>
<organism evidence="1 2">
    <name type="scientific">Aspergillus clavatus (strain ATCC 1007 / CBS 513.65 / DSM 816 / NCTC 3887 / NRRL 1 / QM 1276 / 107)</name>
    <dbReference type="NCBI Taxonomy" id="344612"/>
    <lineage>
        <taxon>Eukaryota</taxon>
        <taxon>Fungi</taxon>
        <taxon>Dikarya</taxon>
        <taxon>Ascomycota</taxon>
        <taxon>Pezizomycotina</taxon>
        <taxon>Eurotiomycetes</taxon>
        <taxon>Eurotiomycetidae</taxon>
        <taxon>Eurotiales</taxon>
        <taxon>Aspergillaceae</taxon>
        <taxon>Aspergillus</taxon>
        <taxon>Aspergillus subgen. Fumigati</taxon>
    </lineage>
</organism>